<dbReference type="Gene3D" id="3.90.70.10">
    <property type="entry name" value="Cysteine proteinases"/>
    <property type="match status" value="1"/>
</dbReference>
<name>A0A1G1W659_9BACT</name>
<protein>
    <recommendedName>
        <fullName evidence="3">Peptidase C39-like domain-containing protein</fullName>
    </recommendedName>
</protein>
<evidence type="ECO:0008006" key="3">
    <source>
        <dbReference type="Google" id="ProtNLM"/>
    </source>
</evidence>
<dbReference type="Proteomes" id="UP000176631">
    <property type="component" value="Unassembled WGS sequence"/>
</dbReference>
<accession>A0A1G1W659</accession>
<gene>
    <name evidence="1" type="ORF">A2172_05220</name>
</gene>
<evidence type="ECO:0000313" key="2">
    <source>
        <dbReference type="Proteomes" id="UP000176631"/>
    </source>
</evidence>
<comment type="caution">
    <text evidence="1">The sequence shown here is derived from an EMBL/GenBank/DDBJ whole genome shotgun (WGS) entry which is preliminary data.</text>
</comment>
<dbReference type="STRING" id="1802593.A2172_05220"/>
<reference evidence="1 2" key="1">
    <citation type="journal article" date="2016" name="Nat. Commun.">
        <title>Thousands of microbial genomes shed light on interconnected biogeochemical processes in an aquifer system.</title>
        <authorList>
            <person name="Anantharaman K."/>
            <person name="Brown C.T."/>
            <person name="Hug L.A."/>
            <person name="Sharon I."/>
            <person name="Castelle C.J."/>
            <person name="Probst A.J."/>
            <person name="Thomas B.C."/>
            <person name="Singh A."/>
            <person name="Wilkins M.J."/>
            <person name="Karaoz U."/>
            <person name="Brodie E.L."/>
            <person name="Williams K.H."/>
            <person name="Hubbard S.S."/>
            <person name="Banfield J.F."/>
        </authorList>
    </citation>
    <scope>NUCLEOTIDE SEQUENCE [LARGE SCALE GENOMIC DNA]</scope>
</reference>
<sequence length="206" mass="23772">MLDIPYIKQPDPYSCALASYTTVAKYFFPEATFNQLAKISDWQKGFVVWGFKFWLWVMGRGIKVTKYDTIDYGSWAKDGVEGLKRSVSEKEFNYYVKNTKDIEGYSSDIAKVLNHPNFTLINEKPTFETLERAVSDKKICEVVLDSRTLKGKEGFSLHRVAVLEVDDTEVIFHDPAYEAYSKATKEKFIKSWLEAVPEPALCIYER</sequence>
<proteinExistence type="predicted"/>
<dbReference type="EMBL" id="MHCP01000029">
    <property type="protein sequence ID" value="OGY23080.1"/>
    <property type="molecule type" value="Genomic_DNA"/>
</dbReference>
<dbReference type="AlphaFoldDB" id="A0A1G1W659"/>
<organism evidence="1 2">
    <name type="scientific">Candidatus Woykebacteria bacterium RBG_13_40_15</name>
    <dbReference type="NCBI Taxonomy" id="1802593"/>
    <lineage>
        <taxon>Bacteria</taxon>
        <taxon>Candidatus Woykeibacteriota</taxon>
    </lineage>
</organism>
<evidence type="ECO:0000313" key="1">
    <source>
        <dbReference type="EMBL" id="OGY23080.1"/>
    </source>
</evidence>